<dbReference type="EMBL" id="JAGTPX010000006">
    <property type="protein sequence ID" value="MBR8669633.1"/>
    <property type="molecule type" value="Genomic_DNA"/>
</dbReference>
<evidence type="ECO:0000313" key="2">
    <source>
        <dbReference type="EMBL" id="MBR8669633.1"/>
    </source>
</evidence>
<organism evidence="1 3">
    <name type="scientific">Niallia circulans</name>
    <name type="common">Bacillus circulans</name>
    <dbReference type="NCBI Taxonomy" id="1397"/>
    <lineage>
        <taxon>Bacteria</taxon>
        <taxon>Bacillati</taxon>
        <taxon>Bacillota</taxon>
        <taxon>Bacilli</taxon>
        <taxon>Bacillales</taxon>
        <taxon>Bacillaceae</taxon>
        <taxon>Niallia</taxon>
    </lineage>
</organism>
<reference evidence="1 3" key="1">
    <citation type="submission" date="2015-05" db="EMBL/GenBank/DDBJ databases">
        <title>Whole genome sequence and identification of bacterial endophytes from Costus igneus.</title>
        <authorList>
            <person name="Lee Y.P."/>
            <person name="Gan H.M."/>
            <person name="Eng W."/>
            <person name="Wheatley M.S."/>
            <person name="Caraballo A."/>
            <person name="Polter S."/>
            <person name="Savka M.A."/>
            <person name="Hudson A.O."/>
        </authorList>
    </citation>
    <scope>NUCLEOTIDE SEQUENCE [LARGE SCALE GENOMIC DNA]</scope>
    <source>
        <strain evidence="1 3">RIT379</strain>
    </source>
</reference>
<gene>
    <name evidence="1" type="ORF">ABW02_25975</name>
    <name evidence="2" type="ORF">KD144_08765</name>
</gene>
<dbReference type="AlphaFoldDB" id="A0A0J1HLH4"/>
<sequence length="110" mass="12397">MPVYSIFNNTKVKVTPTEAAIDVAAAYIGNKTLTILPSFNGQDYKGDTITLFIVGGSYKGHEYLPESGITKIQIRYKYNLNVFLCKLREYFKVNILHEDIVDSLSDIKIS</sequence>
<name>A0A0J1HLH4_NIACI</name>
<protein>
    <submittedName>
        <fullName evidence="1">Uncharacterized protein</fullName>
    </submittedName>
</protein>
<dbReference type="RefSeq" id="WP_016204923.1">
    <property type="nucleotide sequence ID" value="NZ_JAGTPX020000007.1"/>
</dbReference>
<evidence type="ECO:0000313" key="3">
    <source>
        <dbReference type="Proteomes" id="UP000036045"/>
    </source>
</evidence>
<evidence type="ECO:0000313" key="1">
    <source>
        <dbReference type="EMBL" id="KLV14564.1"/>
    </source>
</evidence>
<proteinExistence type="predicted"/>
<dbReference type="Proteomes" id="UP000036045">
    <property type="component" value="Unassembled WGS sequence"/>
</dbReference>
<dbReference type="OrthoDB" id="9862780at2"/>
<reference evidence="2" key="2">
    <citation type="submission" date="2021-04" db="EMBL/GenBank/DDBJ databases">
        <title>Genomic analysis of electroactive and textile dye degrading Bacillus circulans strain: DC10 isolated from constructed wetland-microbial fuel cells treating textile dye wastewaters.</title>
        <authorList>
            <person name="Patel D.U."/>
            <person name="Desai C.R."/>
        </authorList>
    </citation>
    <scope>NUCLEOTIDE SEQUENCE</scope>
    <source>
        <strain evidence="2">DC10</strain>
    </source>
</reference>
<dbReference type="EMBL" id="LDPH01000067">
    <property type="protein sequence ID" value="KLV14564.1"/>
    <property type="molecule type" value="Genomic_DNA"/>
</dbReference>
<dbReference type="PATRIC" id="fig|1397.4.peg.5017"/>
<comment type="caution">
    <text evidence="1">The sequence shown here is derived from an EMBL/GenBank/DDBJ whole genome shotgun (WGS) entry which is preliminary data.</text>
</comment>
<accession>A0A0J1HLH4</accession>
<keyword evidence="3" id="KW-1185">Reference proteome</keyword>